<evidence type="ECO:0000256" key="3">
    <source>
        <dbReference type="ARBA" id="ARBA00010772"/>
    </source>
</evidence>
<dbReference type="PANTHER" id="PTHR10309:SF0">
    <property type="entry name" value="MANNOSE-6-PHOSPHATE ISOMERASE"/>
    <property type="match status" value="1"/>
</dbReference>
<gene>
    <name evidence="10" type="primary">manA</name>
    <name evidence="10" type="ORF">ACETWP_11505</name>
</gene>
<evidence type="ECO:0000256" key="2">
    <source>
        <dbReference type="ARBA" id="ARBA00001947"/>
    </source>
</evidence>
<comment type="similarity">
    <text evidence="3">Belongs to the mannose-6-phosphate isomerase type 1 family.</text>
</comment>
<evidence type="ECO:0000256" key="1">
    <source>
        <dbReference type="ARBA" id="ARBA00000757"/>
    </source>
</evidence>
<evidence type="ECO:0000313" key="10">
    <source>
        <dbReference type="EMBL" id="MFB0835215.1"/>
    </source>
</evidence>
<keyword evidence="7 10" id="KW-0413">Isomerase</keyword>
<dbReference type="InterPro" id="IPR011051">
    <property type="entry name" value="RmlC_Cupin_sf"/>
</dbReference>
<evidence type="ECO:0000256" key="6">
    <source>
        <dbReference type="ARBA" id="ARBA00022833"/>
    </source>
</evidence>
<keyword evidence="5" id="KW-0479">Metal-binding</keyword>
<dbReference type="Pfam" id="PF20511">
    <property type="entry name" value="PMI_typeI_cat"/>
    <property type="match status" value="1"/>
</dbReference>
<accession>A0ABV4UNI1</accession>
<sequence>MHRLTNVVRDYPWGSSTAIAELFGREPGGAPEAELWIGAHPDSPSTTAGPDGSPIGLDELIAADPEGTLGREAAERFGRLPFLAKVLAAGAPLSLQVHPSREQARSGFAAEEAAGVGRAAPDRNYRDDNHKPEMIFALTPFVALCGFREAAESAGLFERLAAAVARGVGSGPAGGGDAGAAADTARRAASALRAGDLRSAFTTLLEGGPGVVALVAAAAAAVEADPALAASDPGLAELPALAAHHAGDPGVVVSLLLNHVSLEPGQAVYLPAGNVHAYLRGLGIEVMASSDNVLRGGLTGKHVDLPELLATVEFRALPVPHLAAEATGLGQELYRPPFEEFQLQRIRLAGNGDGAGSDAGDGMAGGDVPVAQNGPVVVVCVRGELLLDSPRGDERLRSGDAVFVGAGESPVMAKRMGAAEAVAFAVTLP</sequence>
<keyword evidence="11" id="KW-1185">Reference proteome</keyword>
<evidence type="ECO:0000256" key="5">
    <source>
        <dbReference type="ARBA" id="ARBA00022723"/>
    </source>
</evidence>
<evidence type="ECO:0000259" key="9">
    <source>
        <dbReference type="Pfam" id="PF20511"/>
    </source>
</evidence>
<comment type="cofactor">
    <cofactor evidence="2">
        <name>Zn(2+)</name>
        <dbReference type="ChEBI" id="CHEBI:29105"/>
    </cofactor>
</comment>
<organism evidence="10 11">
    <name type="scientific">Arthrobacter halodurans</name>
    <dbReference type="NCBI Taxonomy" id="516699"/>
    <lineage>
        <taxon>Bacteria</taxon>
        <taxon>Bacillati</taxon>
        <taxon>Actinomycetota</taxon>
        <taxon>Actinomycetes</taxon>
        <taxon>Micrococcales</taxon>
        <taxon>Micrococcaceae</taxon>
        <taxon>Arthrobacter</taxon>
    </lineage>
</organism>
<dbReference type="Gene3D" id="2.60.120.10">
    <property type="entry name" value="Jelly Rolls"/>
    <property type="match status" value="2"/>
</dbReference>
<dbReference type="PANTHER" id="PTHR10309">
    <property type="entry name" value="MANNOSE-6-PHOSPHATE ISOMERASE"/>
    <property type="match status" value="1"/>
</dbReference>
<proteinExistence type="inferred from homology"/>
<dbReference type="GO" id="GO:0004476">
    <property type="term" value="F:mannose-6-phosphate isomerase activity"/>
    <property type="evidence" value="ECO:0007669"/>
    <property type="project" value="UniProtKB-EC"/>
</dbReference>
<dbReference type="EMBL" id="JBHDLJ010000009">
    <property type="protein sequence ID" value="MFB0835215.1"/>
    <property type="molecule type" value="Genomic_DNA"/>
</dbReference>
<protein>
    <recommendedName>
        <fullName evidence="4">mannose-6-phosphate isomerase</fullName>
        <ecNumber evidence="4">5.3.1.8</ecNumber>
    </recommendedName>
</protein>
<keyword evidence="6" id="KW-0862">Zinc</keyword>
<dbReference type="InterPro" id="IPR016305">
    <property type="entry name" value="Mannose-6-P_Isomerase"/>
</dbReference>
<comment type="catalytic activity">
    <reaction evidence="1">
        <text>D-mannose 6-phosphate = D-fructose 6-phosphate</text>
        <dbReference type="Rhea" id="RHEA:12356"/>
        <dbReference type="ChEBI" id="CHEBI:58735"/>
        <dbReference type="ChEBI" id="CHEBI:61527"/>
        <dbReference type="EC" id="5.3.1.8"/>
    </reaction>
</comment>
<dbReference type="InterPro" id="IPR018050">
    <property type="entry name" value="Pmannose_isomerase-type1_CS"/>
</dbReference>
<dbReference type="PROSITE" id="PS00965">
    <property type="entry name" value="PMI_I_1"/>
    <property type="match status" value="1"/>
</dbReference>
<dbReference type="InterPro" id="IPR046457">
    <property type="entry name" value="PMI_typeI_cat"/>
</dbReference>
<dbReference type="RefSeq" id="WP_373972393.1">
    <property type="nucleotide sequence ID" value="NZ_JBHDLJ010000009.1"/>
</dbReference>
<dbReference type="InterPro" id="IPR001250">
    <property type="entry name" value="Man6P_Isoase-1"/>
</dbReference>
<dbReference type="PRINTS" id="PR00714">
    <property type="entry name" value="MAN6PISMRASE"/>
</dbReference>
<name>A0ABV4UNI1_9MICC</name>
<evidence type="ECO:0000256" key="8">
    <source>
        <dbReference type="SAM" id="MobiDB-lite"/>
    </source>
</evidence>
<dbReference type="Proteomes" id="UP001575652">
    <property type="component" value="Unassembled WGS sequence"/>
</dbReference>
<evidence type="ECO:0000256" key="4">
    <source>
        <dbReference type="ARBA" id="ARBA00011956"/>
    </source>
</evidence>
<dbReference type="PIRSF" id="PIRSF001480">
    <property type="entry name" value="Mannose-6-phosphate_isomerase"/>
    <property type="match status" value="1"/>
</dbReference>
<feature type="domain" description="Phosphomannose isomerase type I catalytic" evidence="9">
    <location>
        <begin position="1"/>
        <end position="149"/>
    </location>
</feature>
<reference evidence="10 11" key="1">
    <citation type="submission" date="2024-09" db="EMBL/GenBank/DDBJ databases">
        <authorList>
            <person name="Salinas-Garcia M.A."/>
            <person name="Prieme A."/>
        </authorList>
    </citation>
    <scope>NUCLEOTIDE SEQUENCE [LARGE SCALE GENOMIC DNA]</scope>
    <source>
        <strain evidence="10 11">DSM 21081</strain>
    </source>
</reference>
<comment type="caution">
    <text evidence="10">The sequence shown here is derived from an EMBL/GenBank/DDBJ whole genome shotgun (WGS) entry which is preliminary data.</text>
</comment>
<dbReference type="EC" id="5.3.1.8" evidence="4"/>
<evidence type="ECO:0000256" key="7">
    <source>
        <dbReference type="ARBA" id="ARBA00023235"/>
    </source>
</evidence>
<dbReference type="SUPFAM" id="SSF51182">
    <property type="entry name" value="RmlC-like cupins"/>
    <property type="match status" value="1"/>
</dbReference>
<dbReference type="InterPro" id="IPR014710">
    <property type="entry name" value="RmlC-like_jellyroll"/>
</dbReference>
<feature type="region of interest" description="Disordered" evidence="8">
    <location>
        <begin position="31"/>
        <end position="59"/>
    </location>
</feature>
<dbReference type="Gene3D" id="1.10.441.10">
    <property type="entry name" value="Phosphomannose Isomerase, domain 2"/>
    <property type="match status" value="1"/>
</dbReference>
<evidence type="ECO:0000313" key="11">
    <source>
        <dbReference type="Proteomes" id="UP001575652"/>
    </source>
</evidence>
<dbReference type="CDD" id="cd07011">
    <property type="entry name" value="cupin_PMI_type_I_N"/>
    <property type="match status" value="1"/>
</dbReference>
<dbReference type="NCBIfam" id="TIGR00218">
    <property type="entry name" value="manA"/>
    <property type="match status" value="1"/>
</dbReference>